<accession>A0A392SGT3</accession>
<evidence type="ECO:0000313" key="2">
    <source>
        <dbReference type="Proteomes" id="UP000265520"/>
    </source>
</evidence>
<dbReference type="AlphaFoldDB" id="A0A392SGT3"/>
<protein>
    <submittedName>
        <fullName evidence="1">Uncharacterized protein</fullName>
    </submittedName>
</protein>
<proteinExistence type="predicted"/>
<organism evidence="1 2">
    <name type="scientific">Trifolium medium</name>
    <dbReference type="NCBI Taxonomy" id="97028"/>
    <lineage>
        <taxon>Eukaryota</taxon>
        <taxon>Viridiplantae</taxon>
        <taxon>Streptophyta</taxon>
        <taxon>Embryophyta</taxon>
        <taxon>Tracheophyta</taxon>
        <taxon>Spermatophyta</taxon>
        <taxon>Magnoliopsida</taxon>
        <taxon>eudicotyledons</taxon>
        <taxon>Gunneridae</taxon>
        <taxon>Pentapetalae</taxon>
        <taxon>rosids</taxon>
        <taxon>fabids</taxon>
        <taxon>Fabales</taxon>
        <taxon>Fabaceae</taxon>
        <taxon>Papilionoideae</taxon>
        <taxon>50 kb inversion clade</taxon>
        <taxon>NPAAA clade</taxon>
        <taxon>Hologalegina</taxon>
        <taxon>IRL clade</taxon>
        <taxon>Trifolieae</taxon>
        <taxon>Trifolium</taxon>
    </lineage>
</organism>
<comment type="caution">
    <text evidence="1">The sequence shown here is derived from an EMBL/GenBank/DDBJ whole genome shotgun (WGS) entry which is preliminary data.</text>
</comment>
<name>A0A392SGT3_9FABA</name>
<evidence type="ECO:0000313" key="1">
    <source>
        <dbReference type="EMBL" id="MCI47859.1"/>
    </source>
</evidence>
<keyword evidence="2" id="KW-1185">Reference proteome</keyword>
<dbReference type="Proteomes" id="UP000265520">
    <property type="component" value="Unassembled WGS sequence"/>
</dbReference>
<feature type="non-terminal residue" evidence="1">
    <location>
        <position position="1"/>
    </location>
</feature>
<reference evidence="1 2" key="1">
    <citation type="journal article" date="2018" name="Front. Plant Sci.">
        <title>Red Clover (Trifolium pratense) and Zigzag Clover (T. medium) - A Picture of Genomic Similarities and Differences.</title>
        <authorList>
            <person name="Dluhosova J."/>
            <person name="Istvanek J."/>
            <person name="Nedelnik J."/>
            <person name="Repkova J."/>
        </authorList>
    </citation>
    <scope>NUCLEOTIDE SEQUENCE [LARGE SCALE GENOMIC DNA]</scope>
    <source>
        <strain evidence="2">cv. 10/8</strain>
        <tissue evidence="1">Leaf</tissue>
    </source>
</reference>
<sequence length="45" mass="5118">GANTEGAVEMLIWWILGLCMEEKVPARLLALRRSSQYLNKVIKSE</sequence>
<dbReference type="EMBL" id="LXQA010378111">
    <property type="protein sequence ID" value="MCI47859.1"/>
    <property type="molecule type" value="Genomic_DNA"/>
</dbReference>